<evidence type="ECO:0000313" key="3">
    <source>
        <dbReference type="EMBL" id="SZF04974.1"/>
    </source>
</evidence>
<feature type="signal peptide" evidence="2">
    <location>
        <begin position="1"/>
        <end position="17"/>
    </location>
</feature>
<accession>A0A383UX80</accession>
<dbReference type="Pfam" id="PF10333">
    <property type="entry name" value="Pga1"/>
    <property type="match status" value="1"/>
</dbReference>
<evidence type="ECO:0000313" key="4">
    <source>
        <dbReference type="Proteomes" id="UP000275772"/>
    </source>
</evidence>
<dbReference type="EMBL" id="UNSH01000070">
    <property type="protein sequence ID" value="SZF04974.1"/>
    <property type="molecule type" value="Genomic_DNA"/>
</dbReference>
<dbReference type="Proteomes" id="UP000275772">
    <property type="component" value="Unassembled WGS sequence"/>
</dbReference>
<proteinExistence type="predicted"/>
<dbReference type="GO" id="GO:0005789">
    <property type="term" value="C:endoplasmic reticulum membrane"/>
    <property type="evidence" value="ECO:0007669"/>
    <property type="project" value="TreeGrafter"/>
</dbReference>
<dbReference type="PANTHER" id="PTHR28022">
    <property type="entry name" value="GPI MANNOSYLTRANSFERASE 2 SUBUNIT PGA1"/>
    <property type="match status" value="1"/>
</dbReference>
<dbReference type="GO" id="GO:0000030">
    <property type="term" value="F:mannosyltransferase activity"/>
    <property type="evidence" value="ECO:0007669"/>
    <property type="project" value="TreeGrafter"/>
</dbReference>
<organism evidence="3 4">
    <name type="scientific">Blumeria hordei</name>
    <name type="common">Barley powdery mildew</name>
    <name type="synonym">Blumeria graminis f. sp. hordei</name>
    <dbReference type="NCBI Taxonomy" id="2867405"/>
    <lineage>
        <taxon>Eukaryota</taxon>
        <taxon>Fungi</taxon>
        <taxon>Dikarya</taxon>
        <taxon>Ascomycota</taxon>
        <taxon>Pezizomycotina</taxon>
        <taxon>Leotiomycetes</taxon>
        <taxon>Erysiphales</taxon>
        <taxon>Erysiphaceae</taxon>
        <taxon>Blumeria</taxon>
    </lineage>
</organism>
<name>A0A383UX80_BLUHO</name>
<evidence type="ECO:0000256" key="1">
    <source>
        <dbReference type="SAM" id="Phobius"/>
    </source>
</evidence>
<dbReference type="GO" id="GO:0031501">
    <property type="term" value="C:mannosyltransferase complex"/>
    <property type="evidence" value="ECO:0007669"/>
    <property type="project" value="TreeGrafter"/>
</dbReference>
<dbReference type="VEuPathDB" id="FungiDB:BLGHR1_15774"/>
<feature type="chain" id="PRO_5016805816" evidence="2">
    <location>
        <begin position="18"/>
        <end position="236"/>
    </location>
</feature>
<reference evidence="3 4" key="1">
    <citation type="submission" date="2017-11" db="EMBL/GenBank/DDBJ databases">
        <authorList>
            <person name="Kracher B."/>
        </authorList>
    </citation>
    <scope>NUCLEOTIDE SEQUENCE [LARGE SCALE GENOMIC DNA]</scope>
    <source>
        <strain evidence="3 4">RACE1</strain>
    </source>
</reference>
<evidence type="ECO:0000256" key="2">
    <source>
        <dbReference type="SAM" id="SignalP"/>
    </source>
</evidence>
<feature type="transmembrane region" description="Helical" evidence="1">
    <location>
        <begin position="197"/>
        <end position="222"/>
    </location>
</feature>
<keyword evidence="1" id="KW-0812">Transmembrane</keyword>
<protein>
    <submittedName>
        <fullName evidence="3">Uncharacterized protein</fullName>
    </submittedName>
</protein>
<dbReference type="AlphaFoldDB" id="A0A383UX80"/>
<keyword evidence="2" id="KW-0732">Signal</keyword>
<keyword evidence="1" id="KW-1133">Transmembrane helix</keyword>
<gene>
    <name evidence="3" type="ORF">BLGHR1_15774</name>
</gene>
<dbReference type="PANTHER" id="PTHR28022:SF1">
    <property type="entry name" value="GPI MANNOSYLTRANSFERASE 2 SUBUNIT PGA1"/>
    <property type="match status" value="1"/>
</dbReference>
<dbReference type="InterPro" id="IPR019433">
    <property type="entry name" value="GPI_ManTrfase_II_coact_Pga1"/>
</dbReference>
<sequence>MLQQFILLLLSVSLVLSNTEKTTLVGPKRIDPFYWHTALSQIDLKVLSPHHTPFRTHIKSTFPNNLSKIGRTSWFILGDLIEGQKYEVRICWAATQPTMFRIKTHEFHRESDIPKLVTEMMKSGDVGSSDPQVKFFHTNLTSSIALDQDIELSTVLLQLDAAADYYTWNKELMQEVPHVRVDIIVDPYIFNIFPQSLLLTMVYISLLFVGSCIFSTIVVGMLESISRQSIKSEKYL</sequence>
<keyword evidence="1" id="KW-0472">Membrane</keyword>
<dbReference type="GO" id="GO:0006506">
    <property type="term" value="P:GPI anchor biosynthetic process"/>
    <property type="evidence" value="ECO:0007669"/>
    <property type="project" value="TreeGrafter"/>
</dbReference>